<accession>A0A3N1NVF3</accession>
<dbReference type="Proteomes" id="UP000273643">
    <property type="component" value="Unassembled WGS sequence"/>
</dbReference>
<dbReference type="RefSeq" id="WP_123637363.1">
    <property type="nucleotide sequence ID" value="NZ_RJUK01000001.1"/>
</dbReference>
<dbReference type="OrthoDB" id="5700647at2"/>
<organism evidence="1 2">
    <name type="scientific">Marinimicrobium koreense</name>
    <dbReference type="NCBI Taxonomy" id="306545"/>
    <lineage>
        <taxon>Bacteria</taxon>
        <taxon>Pseudomonadati</taxon>
        <taxon>Pseudomonadota</taxon>
        <taxon>Gammaproteobacteria</taxon>
        <taxon>Cellvibrionales</taxon>
        <taxon>Cellvibrionaceae</taxon>
        <taxon>Marinimicrobium</taxon>
    </lineage>
</organism>
<reference evidence="1 2" key="1">
    <citation type="submission" date="2018-11" db="EMBL/GenBank/DDBJ databases">
        <title>Genomic Encyclopedia of Type Strains, Phase IV (KMG-IV): sequencing the most valuable type-strain genomes for metagenomic binning, comparative biology and taxonomic classification.</title>
        <authorList>
            <person name="Goeker M."/>
        </authorList>
    </citation>
    <scope>NUCLEOTIDE SEQUENCE [LARGE SCALE GENOMIC DNA]</scope>
    <source>
        <strain evidence="1 2">DSM 16974</strain>
    </source>
</reference>
<dbReference type="AlphaFoldDB" id="A0A3N1NVF3"/>
<dbReference type="PROSITE" id="PS51257">
    <property type="entry name" value="PROKAR_LIPOPROTEIN"/>
    <property type="match status" value="1"/>
</dbReference>
<protein>
    <submittedName>
        <fullName evidence="1">Uncharacterized protein</fullName>
    </submittedName>
</protein>
<evidence type="ECO:0000313" key="1">
    <source>
        <dbReference type="EMBL" id="ROQ20143.1"/>
    </source>
</evidence>
<name>A0A3N1NVF3_9GAMM</name>
<gene>
    <name evidence="1" type="ORF">EDC38_0741</name>
</gene>
<proteinExistence type="predicted"/>
<comment type="caution">
    <text evidence="1">The sequence shown here is derived from an EMBL/GenBank/DDBJ whole genome shotgun (WGS) entry which is preliminary data.</text>
</comment>
<sequence>MIAHSAKGLVIALVLGVLSGCALFQPDVSRNAWPEDIPPRSDFEALYAADERNQAVQSREEYLVWITRFYEGWKLYPQGWSDLVPDILAEVEDPDERAELEAELYEAGRFIASEWSKDAETRKVRTRQLSIWGNAMREAVTRGETREMIEQIARDVDRLKAQRLTYSDITPGRYYAEDEDDVFR</sequence>
<dbReference type="EMBL" id="RJUK01000001">
    <property type="protein sequence ID" value="ROQ20143.1"/>
    <property type="molecule type" value="Genomic_DNA"/>
</dbReference>
<keyword evidence="2" id="KW-1185">Reference proteome</keyword>
<evidence type="ECO:0000313" key="2">
    <source>
        <dbReference type="Proteomes" id="UP000273643"/>
    </source>
</evidence>